<dbReference type="RefSeq" id="WP_110838441.1">
    <property type="nucleotide sequence ID" value="NZ_QJVJ01000001.1"/>
</dbReference>
<evidence type="ECO:0000313" key="2">
    <source>
        <dbReference type="Proteomes" id="UP000247476"/>
    </source>
</evidence>
<organism evidence="1 2">
    <name type="scientific">Paenibacillus flagellatus</name>
    <dbReference type="NCBI Taxonomy" id="2211139"/>
    <lineage>
        <taxon>Bacteria</taxon>
        <taxon>Bacillati</taxon>
        <taxon>Bacillota</taxon>
        <taxon>Bacilli</taxon>
        <taxon>Bacillales</taxon>
        <taxon>Paenibacillaceae</taxon>
        <taxon>Paenibacillus</taxon>
    </lineage>
</organism>
<comment type="caution">
    <text evidence="1">The sequence shown here is derived from an EMBL/GenBank/DDBJ whole genome shotgun (WGS) entry which is preliminary data.</text>
</comment>
<dbReference type="OrthoDB" id="1975037at2"/>
<dbReference type="Proteomes" id="UP000247476">
    <property type="component" value="Unassembled WGS sequence"/>
</dbReference>
<name>A0A2V5KEA8_9BACL</name>
<sequence length="140" mass="15924">MPLIRMLGRVSLFRRTGFKQKMFLYMLLTSTVPVLLLGFAASSIASRTVQAEVDRNHQIILRQMQYQIDDMVKRLDQAAVQLANNILIENAVKRGPSLQHNGEALNMAETILRQRNFSDLGIHIYLFFSTTTKSSPRKTG</sequence>
<gene>
    <name evidence="1" type="ORF">DLM86_02895</name>
</gene>
<dbReference type="EMBL" id="QJVJ01000001">
    <property type="protein sequence ID" value="PYI57402.1"/>
    <property type="molecule type" value="Genomic_DNA"/>
</dbReference>
<proteinExistence type="predicted"/>
<dbReference type="AlphaFoldDB" id="A0A2V5KEA8"/>
<protein>
    <submittedName>
        <fullName evidence="1">Uncharacterized protein</fullName>
    </submittedName>
</protein>
<keyword evidence="2" id="KW-1185">Reference proteome</keyword>
<evidence type="ECO:0000313" key="1">
    <source>
        <dbReference type="EMBL" id="PYI57402.1"/>
    </source>
</evidence>
<accession>A0A2V5KEA8</accession>
<reference evidence="1 2" key="1">
    <citation type="submission" date="2018-05" db="EMBL/GenBank/DDBJ databases">
        <title>Paenibacillus flagellatus sp. nov., isolated from selenium mineral soil.</title>
        <authorList>
            <person name="Dai X."/>
        </authorList>
    </citation>
    <scope>NUCLEOTIDE SEQUENCE [LARGE SCALE GENOMIC DNA]</scope>
    <source>
        <strain evidence="1 2">DXL2</strain>
    </source>
</reference>